<keyword evidence="3" id="KW-1185">Reference proteome</keyword>
<comment type="caution">
    <text evidence="2">The sequence shown here is derived from an EMBL/GenBank/DDBJ whole genome shotgun (WGS) entry which is preliminary data.</text>
</comment>
<dbReference type="PANTHER" id="PTHR33663">
    <property type="entry name" value="COILED-COIL DOMAIN-CONTAINING PROTEIN 177"/>
    <property type="match status" value="1"/>
</dbReference>
<name>A0A7J7RU01_MYOMY</name>
<dbReference type="Pfam" id="PF15558">
    <property type="entry name" value="DUF4659"/>
    <property type="match status" value="1"/>
</dbReference>
<feature type="compositionally biased region" description="Basic and acidic residues" evidence="1">
    <location>
        <begin position="348"/>
        <end position="365"/>
    </location>
</feature>
<feature type="region of interest" description="Disordered" evidence="1">
    <location>
        <begin position="303"/>
        <end position="417"/>
    </location>
</feature>
<feature type="compositionally biased region" description="Low complexity" evidence="1">
    <location>
        <begin position="114"/>
        <end position="125"/>
    </location>
</feature>
<feature type="region of interest" description="Disordered" evidence="1">
    <location>
        <begin position="566"/>
        <end position="624"/>
    </location>
</feature>
<feature type="compositionally biased region" description="Basic and acidic residues" evidence="1">
    <location>
        <begin position="374"/>
        <end position="397"/>
    </location>
</feature>
<dbReference type="InterPro" id="IPR029090">
    <property type="entry name" value="DUF4659"/>
</dbReference>
<dbReference type="EMBL" id="JABWUV010000021">
    <property type="protein sequence ID" value="KAF6279646.1"/>
    <property type="molecule type" value="Genomic_DNA"/>
</dbReference>
<evidence type="ECO:0000256" key="1">
    <source>
        <dbReference type="SAM" id="MobiDB-lite"/>
    </source>
</evidence>
<protein>
    <submittedName>
        <fullName evidence="2">Coiled-coil domain containing 185</fullName>
    </submittedName>
</protein>
<sequence length="624" mass="71005">MEDFGPFPARPHRDLGERASSARLRRSRPQAKARPARGCWAGTPGEGSEAPAPWPPRHQSPDSPRESRSLSDVAQRRPDGARKHRPRGWRPRDAWGEPRIPPRPRGSQHSPAWPLQLQLSPQQPLRCQHCPPAQGDSPPPYPEGAYTPLSGMFGAEEGQSGDPWAVPVCGGLDRWSLSSLPSEKSSAPSQEFRTLSACACAPKRDSGDRLASFASQAFLQPALSGQETKSQHTQLLKNKLEEAVVSSRDQKIVALVLTRLKKAQRMRELQQQAAAAWEDLKRSDHKVQVTLERERKLLLQQNRAQWQREKEQRKARPSREPRVQRPRDHQARHAAQQDSLWPAPSEDQDIRRQDRPDRARLEAAKPRRPGPVPRLREQEQELEQELEKTLPEQRKPTSLEPTGPQKQPPATEDQKKVREANLSSLVNFQARKVLMDCQVKAEELLRRLSLEQSSQRAQELHKGLGKERPRELRDRARREEEQYQQVRLRAEELEEQRRVRKRLLGRLAEQKVQQARSSAQRSLSEKAQHVRELNLLREKNHHILKLKAEKEEKCHIEGIKEAIRKKEQRMEQLSQEKEAASAAASASEGFPKASRACRRDGGKAPGSGCYDRVDDGEAPLRGGY</sequence>
<gene>
    <name evidence="2" type="ORF">mMyoMyo1_002228</name>
</gene>
<feature type="compositionally biased region" description="Basic and acidic residues" evidence="1">
    <location>
        <begin position="306"/>
        <end position="331"/>
    </location>
</feature>
<feature type="compositionally biased region" description="Basic and acidic residues" evidence="1">
    <location>
        <begin position="566"/>
        <end position="579"/>
    </location>
</feature>
<feature type="region of interest" description="Disordered" evidence="1">
    <location>
        <begin position="1"/>
        <end position="165"/>
    </location>
</feature>
<dbReference type="AlphaFoldDB" id="A0A7J7RU01"/>
<dbReference type="Proteomes" id="UP000527355">
    <property type="component" value="Unassembled WGS sequence"/>
</dbReference>
<feature type="region of interest" description="Disordered" evidence="1">
    <location>
        <begin position="452"/>
        <end position="478"/>
    </location>
</feature>
<reference evidence="2 3" key="1">
    <citation type="journal article" date="2020" name="Nature">
        <title>Six reference-quality genomes reveal evolution of bat adaptations.</title>
        <authorList>
            <person name="Jebb D."/>
            <person name="Huang Z."/>
            <person name="Pippel M."/>
            <person name="Hughes G.M."/>
            <person name="Lavrichenko K."/>
            <person name="Devanna P."/>
            <person name="Winkler S."/>
            <person name="Jermiin L.S."/>
            <person name="Skirmuntt E.C."/>
            <person name="Katzourakis A."/>
            <person name="Burkitt-Gray L."/>
            <person name="Ray D.A."/>
            <person name="Sullivan K.A.M."/>
            <person name="Roscito J.G."/>
            <person name="Kirilenko B.M."/>
            <person name="Davalos L.M."/>
            <person name="Corthals A.P."/>
            <person name="Power M.L."/>
            <person name="Jones G."/>
            <person name="Ransome R.D."/>
            <person name="Dechmann D.K.N."/>
            <person name="Locatelli A.G."/>
            <person name="Puechmaille S.J."/>
            <person name="Fedrigo O."/>
            <person name="Jarvis E.D."/>
            <person name="Hiller M."/>
            <person name="Vernes S.C."/>
            <person name="Myers E.W."/>
            <person name="Teeling E.C."/>
        </authorList>
    </citation>
    <scope>NUCLEOTIDE SEQUENCE [LARGE SCALE GENOMIC DNA]</scope>
    <source>
        <strain evidence="2">MMyoMyo1</strain>
        <tissue evidence="2">Flight muscle</tissue>
    </source>
</reference>
<evidence type="ECO:0000313" key="2">
    <source>
        <dbReference type="EMBL" id="KAF6279646.1"/>
    </source>
</evidence>
<dbReference type="VEuPathDB" id="HostDB:GeneID_118678767"/>
<feature type="compositionally biased region" description="Basic and acidic residues" evidence="1">
    <location>
        <begin position="458"/>
        <end position="478"/>
    </location>
</feature>
<feature type="compositionally biased region" description="Basic and acidic residues" evidence="1">
    <location>
        <begin position="59"/>
        <end position="81"/>
    </location>
</feature>
<evidence type="ECO:0000313" key="3">
    <source>
        <dbReference type="Proteomes" id="UP000527355"/>
    </source>
</evidence>
<dbReference type="PANTHER" id="PTHR33663:SF3">
    <property type="entry name" value="COILED-COIL DOMAIN-CONTAINING PROTEIN 185"/>
    <property type="match status" value="1"/>
</dbReference>
<proteinExistence type="predicted"/>
<organism evidence="2 3">
    <name type="scientific">Myotis myotis</name>
    <name type="common">Greater mouse-eared bat</name>
    <name type="synonym">Vespertilio myotis</name>
    <dbReference type="NCBI Taxonomy" id="51298"/>
    <lineage>
        <taxon>Eukaryota</taxon>
        <taxon>Metazoa</taxon>
        <taxon>Chordata</taxon>
        <taxon>Craniata</taxon>
        <taxon>Vertebrata</taxon>
        <taxon>Euteleostomi</taxon>
        <taxon>Mammalia</taxon>
        <taxon>Eutheria</taxon>
        <taxon>Laurasiatheria</taxon>
        <taxon>Chiroptera</taxon>
        <taxon>Yangochiroptera</taxon>
        <taxon>Vespertilionidae</taxon>
        <taxon>Myotis</taxon>
    </lineage>
</organism>
<dbReference type="OrthoDB" id="200110at2759"/>
<feature type="compositionally biased region" description="Basic residues" evidence="1">
    <location>
        <begin position="23"/>
        <end position="35"/>
    </location>
</feature>
<accession>A0A7J7RU01</accession>